<sequence length="56" mass="6458">MMIPMFLNERPEIYKTGPARTNTVSTRCNLAGTRTYPQGLTIARLVKATMIWWAER</sequence>
<dbReference type="Proteomes" id="UP001140091">
    <property type="component" value="Unassembled WGS sequence"/>
</dbReference>
<dbReference type="EMBL" id="JANBPK010000792">
    <property type="protein sequence ID" value="KAJ2931907.1"/>
    <property type="molecule type" value="Genomic_DNA"/>
</dbReference>
<organism evidence="1 2">
    <name type="scientific">Candolleomyces eurysporus</name>
    <dbReference type="NCBI Taxonomy" id="2828524"/>
    <lineage>
        <taxon>Eukaryota</taxon>
        <taxon>Fungi</taxon>
        <taxon>Dikarya</taxon>
        <taxon>Basidiomycota</taxon>
        <taxon>Agaricomycotina</taxon>
        <taxon>Agaricomycetes</taxon>
        <taxon>Agaricomycetidae</taxon>
        <taxon>Agaricales</taxon>
        <taxon>Agaricineae</taxon>
        <taxon>Psathyrellaceae</taxon>
        <taxon>Candolleomyces</taxon>
    </lineage>
</organism>
<gene>
    <name evidence="1" type="ORF">H1R20_g5189</name>
</gene>
<accession>A0A9W8JC36</accession>
<evidence type="ECO:0000313" key="1">
    <source>
        <dbReference type="EMBL" id="KAJ2931907.1"/>
    </source>
</evidence>
<reference evidence="1" key="1">
    <citation type="submission" date="2022-06" db="EMBL/GenBank/DDBJ databases">
        <title>Genome Sequence of Candolleomyces eurysporus.</title>
        <authorList>
            <person name="Buettner E."/>
        </authorList>
    </citation>
    <scope>NUCLEOTIDE SEQUENCE</scope>
    <source>
        <strain evidence="1">VTCC 930004</strain>
    </source>
</reference>
<evidence type="ECO:0000313" key="2">
    <source>
        <dbReference type="Proteomes" id="UP001140091"/>
    </source>
</evidence>
<feature type="non-terminal residue" evidence="1">
    <location>
        <position position="56"/>
    </location>
</feature>
<proteinExistence type="predicted"/>
<dbReference type="AlphaFoldDB" id="A0A9W8JC36"/>
<keyword evidence="2" id="KW-1185">Reference proteome</keyword>
<comment type="caution">
    <text evidence="1">The sequence shown here is derived from an EMBL/GenBank/DDBJ whole genome shotgun (WGS) entry which is preliminary data.</text>
</comment>
<protein>
    <submittedName>
        <fullName evidence="1">Uncharacterized protein</fullName>
    </submittedName>
</protein>
<name>A0A9W8JC36_9AGAR</name>